<dbReference type="RefSeq" id="WP_217747287.1">
    <property type="nucleotide sequence ID" value="NZ_JAHOEB010000016.1"/>
</dbReference>
<gene>
    <name evidence="2" type="ORF">KSV97_03570</name>
    <name evidence="3" type="ORF">KSW06_03765</name>
</gene>
<dbReference type="EMBL" id="JAHOEL010000016">
    <property type="protein sequence ID" value="MBV3392385.1"/>
    <property type="molecule type" value="Genomic_DNA"/>
</dbReference>
<dbReference type="InterPro" id="IPR025530">
    <property type="entry name" value="DUF4417"/>
</dbReference>
<evidence type="ECO:0000313" key="3">
    <source>
        <dbReference type="EMBL" id="MBV3392385.1"/>
    </source>
</evidence>
<sequence length="352" mass="41067">MNDIKIIQKSIADLIPYSRNPRRNDEAVPMVMNSIKEFGFKVPIVVDRNNIIVCGHTRFKAALKLGLETVPCIVADDLSDEQIKAFRLADNKVSEKAEWDFEILSGELDDIINIDMDSFGFESIDFEEYEDYEDYEHEENQQETQRRVENIVNLEYGQFDGEGKYDIPKLEPVTELPPISEWIGFNYVLSDNDPTGKAVHFFIDDYQFERIWNNPQQYVEKLRQYVCVATPDFSPYGDMPLATQIFNIYRKAWVGAFLQSQGITVIPTVRASTDPRSMEFYLDGIPKNSIVLISNMWTKDKEARKYFIEHEYKNMIDKLHPSKVLVYGKYMDELKDNDVEYIETFSQGRWGK</sequence>
<dbReference type="Pfam" id="PF02195">
    <property type="entry name" value="ParB_N"/>
    <property type="match status" value="1"/>
</dbReference>
<proteinExistence type="predicted"/>
<dbReference type="EMBL" id="JAHOEF010000015">
    <property type="protein sequence ID" value="MBV3382324.1"/>
    <property type="molecule type" value="Genomic_DNA"/>
</dbReference>
<name>A0AAW4MSL0_9FIRM</name>
<dbReference type="CDD" id="cd16402">
    <property type="entry name" value="ParB_N_like_MT"/>
    <property type="match status" value="1"/>
</dbReference>
<evidence type="ECO:0000259" key="1">
    <source>
        <dbReference type="SMART" id="SM00470"/>
    </source>
</evidence>
<evidence type="ECO:0000313" key="2">
    <source>
        <dbReference type="EMBL" id="MBV3382324.1"/>
    </source>
</evidence>
<dbReference type="Proteomes" id="UP001196408">
    <property type="component" value="Unassembled WGS sequence"/>
</dbReference>
<evidence type="ECO:0000313" key="5">
    <source>
        <dbReference type="Proteomes" id="UP001197492"/>
    </source>
</evidence>
<keyword evidence="5" id="KW-1185">Reference proteome</keyword>
<comment type="caution">
    <text evidence="2">The sequence shown here is derived from an EMBL/GenBank/DDBJ whole genome shotgun (WGS) entry which is preliminary data.</text>
</comment>
<dbReference type="SMART" id="SM00470">
    <property type="entry name" value="ParB"/>
    <property type="match status" value="1"/>
</dbReference>
<dbReference type="PANTHER" id="PTHR33375:SF1">
    <property type="entry name" value="CHROMOSOME-PARTITIONING PROTEIN PARB-RELATED"/>
    <property type="match status" value="1"/>
</dbReference>
<dbReference type="InterPro" id="IPR050336">
    <property type="entry name" value="Chromosome_partition/occlusion"/>
</dbReference>
<dbReference type="GO" id="GO:0045881">
    <property type="term" value="P:positive regulation of sporulation resulting in formation of a cellular spore"/>
    <property type="evidence" value="ECO:0007669"/>
    <property type="project" value="TreeGrafter"/>
</dbReference>
<dbReference type="GO" id="GO:0005694">
    <property type="term" value="C:chromosome"/>
    <property type="evidence" value="ECO:0007669"/>
    <property type="project" value="TreeGrafter"/>
</dbReference>
<dbReference type="AlphaFoldDB" id="A0AAW4MSL0"/>
<accession>A0AAW4MSL0</accession>
<reference evidence="2 5" key="1">
    <citation type="submission" date="2021-06" db="EMBL/GenBank/DDBJ databases">
        <title>Collection of gut derived symbiotic bacterial strains cultured from healthy donors.</title>
        <authorList>
            <person name="Lin H."/>
            <person name="Littmann E."/>
            <person name="Pamer E.G."/>
        </authorList>
    </citation>
    <scope>NUCLEOTIDE SEQUENCE</scope>
    <source>
        <strain evidence="3 5">MSK.21.70</strain>
        <strain evidence="2">MSK.21.82</strain>
    </source>
</reference>
<dbReference type="Pfam" id="PF14386">
    <property type="entry name" value="DUF4417"/>
    <property type="match status" value="1"/>
</dbReference>
<protein>
    <submittedName>
        <fullName evidence="2">DUF4417 domain-containing protein</fullName>
    </submittedName>
</protein>
<dbReference type="GO" id="GO:0007059">
    <property type="term" value="P:chromosome segregation"/>
    <property type="evidence" value="ECO:0007669"/>
    <property type="project" value="TreeGrafter"/>
</dbReference>
<feature type="domain" description="ParB-like N-terminal" evidence="1">
    <location>
        <begin position="7"/>
        <end position="92"/>
    </location>
</feature>
<evidence type="ECO:0000313" key="4">
    <source>
        <dbReference type="Proteomes" id="UP001196408"/>
    </source>
</evidence>
<dbReference type="PANTHER" id="PTHR33375">
    <property type="entry name" value="CHROMOSOME-PARTITIONING PROTEIN PARB-RELATED"/>
    <property type="match status" value="1"/>
</dbReference>
<organism evidence="2 4">
    <name type="scientific">Catenibacterium mitsuokai</name>
    <dbReference type="NCBI Taxonomy" id="100886"/>
    <lineage>
        <taxon>Bacteria</taxon>
        <taxon>Bacillati</taxon>
        <taxon>Bacillota</taxon>
        <taxon>Erysipelotrichia</taxon>
        <taxon>Erysipelotrichales</taxon>
        <taxon>Coprobacillaceae</taxon>
        <taxon>Catenibacterium</taxon>
    </lineage>
</organism>
<dbReference type="InterPro" id="IPR003115">
    <property type="entry name" value="ParB_N"/>
</dbReference>
<dbReference type="Proteomes" id="UP001197492">
    <property type="component" value="Unassembled WGS sequence"/>
</dbReference>